<dbReference type="AlphaFoldDB" id="A0A2U1NRM2"/>
<evidence type="ECO:0000313" key="2">
    <source>
        <dbReference type="Proteomes" id="UP000245207"/>
    </source>
</evidence>
<accession>A0A2U1NRM2</accession>
<keyword evidence="2" id="KW-1185">Reference proteome</keyword>
<dbReference type="OrthoDB" id="6500128at2759"/>
<dbReference type="Proteomes" id="UP000245207">
    <property type="component" value="Unassembled WGS sequence"/>
</dbReference>
<dbReference type="SUPFAM" id="SSF52540">
    <property type="entry name" value="P-loop containing nucleoside triphosphate hydrolases"/>
    <property type="match status" value="1"/>
</dbReference>
<evidence type="ECO:0000313" key="1">
    <source>
        <dbReference type="EMBL" id="PWA76166.1"/>
    </source>
</evidence>
<reference evidence="1 2" key="1">
    <citation type="journal article" date="2018" name="Mol. Plant">
        <title>The genome of Artemisia annua provides insight into the evolution of Asteraceae family and artemisinin biosynthesis.</title>
        <authorList>
            <person name="Shen Q."/>
            <person name="Zhang L."/>
            <person name="Liao Z."/>
            <person name="Wang S."/>
            <person name="Yan T."/>
            <person name="Shi P."/>
            <person name="Liu M."/>
            <person name="Fu X."/>
            <person name="Pan Q."/>
            <person name="Wang Y."/>
            <person name="Lv Z."/>
            <person name="Lu X."/>
            <person name="Zhang F."/>
            <person name="Jiang W."/>
            <person name="Ma Y."/>
            <person name="Chen M."/>
            <person name="Hao X."/>
            <person name="Li L."/>
            <person name="Tang Y."/>
            <person name="Lv G."/>
            <person name="Zhou Y."/>
            <person name="Sun X."/>
            <person name="Brodelius P.E."/>
            <person name="Rose J.K.C."/>
            <person name="Tang K."/>
        </authorList>
    </citation>
    <scope>NUCLEOTIDE SEQUENCE [LARGE SCALE GENOMIC DNA]</scope>
    <source>
        <strain evidence="2">cv. Huhao1</strain>
        <tissue evidence="1">Leaf</tissue>
    </source>
</reference>
<dbReference type="PANTHER" id="PTHR43514">
    <property type="entry name" value="ABC TRANSPORTER I FAMILY MEMBER 10"/>
    <property type="match status" value="1"/>
</dbReference>
<dbReference type="InterPro" id="IPR027417">
    <property type="entry name" value="P-loop_NTPase"/>
</dbReference>
<comment type="caution">
    <text evidence="1">The sequence shown here is derived from an EMBL/GenBank/DDBJ whole genome shotgun (WGS) entry which is preliminary data.</text>
</comment>
<dbReference type="PANTHER" id="PTHR43514:SF4">
    <property type="entry name" value="ABC TRANSPORTER I FAMILY MEMBER 10"/>
    <property type="match status" value="1"/>
</dbReference>
<protein>
    <submittedName>
        <fullName evidence="1">ABC transporter family protein</fullName>
    </submittedName>
</protein>
<dbReference type="GO" id="GO:0009941">
    <property type="term" value="C:chloroplast envelope"/>
    <property type="evidence" value="ECO:0007669"/>
    <property type="project" value="TreeGrafter"/>
</dbReference>
<dbReference type="InterPro" id="IPR050334">
    <property type="entry name" value="Molybdenum_import_ModC"/>
</dbReference>
<name>A0A2U1NRM2_ARTAN</name>
<gene>
    <name evidence="1" type="ORF">CTI12_AA236850</name>
</gene>
<sequence length="89" mass="10069">MSNGSKQLGVIKAVKNTLSRSEDVTALWVTHGLEELEYADGVVYIEDGRVVMHDVDPRFSSRHVLDCYCRNSDDALQKLLFGFTYNESQ</sequence>
<organism evidence="1 2">
    <name type="scientific">Artemisia annua</name>
    <name type="common">Sweet wormwood</name>
    <dbReference type="NCBI Taxonomy" id="35608"/>
    <lineage>
        <taxon>Eukaryota</taxon>
        <taxon>Viridiplantae</taxon>
        <taxon>Streptophyta</taxon>
        <taxon>Embryophyta</taxon>
        <taxon>Tracheophyta</taxon>
        <taxon>Spermatophyta</taxon>
        <taxon>Magnoliopsida</taxon>
        <taxon>eudicotyledons</taxon>
        <taxon>Gunneridae</taxon>
        <taxon>Pentapetalae</taxon>
        <taxon>asterids</taxon>
        <taxon>campanulids</taxon>
        <taxon>Asterales</taxon>
        <taxon>Asteraceae</taxon>
        <taxon>Asteroideae</taxon>
        <taxon>Anthemideae</taxon>
        <taxon>Artemisiinae</taxon>
        <taxon>Artemisia</taxon>
    </lineage>
</organism>
<dbReference type="EMBL" id="PKPP01002306">
    <property type="protein sequence ID" value="PWA76166.1"/>
    <property type="molecule type" value="Genomic_DNA"/>
</dbReference>
<dbReference type="STRING" id="35608.A0A2U1NRM2"/>
<proteinExistence type="predicted"/>